<feature type="domain" description="EAL" evidence="1">
    <location>
        <begin position="1"/>
        <end position="213"/>
    </location>
</feature>
<comment type="caution">
    <text evidence="3">The sequence shown here is derived from an EMBL/GenBank/DDBJ whole genome shotgun (WGS) entry which is preliminary data.</text>
</comment>
<organism evidence="3 4">
    <name type="scientific">Pseudodesulfovibrio alkaliphilus</name>
    <dbReference type="NCBI Taxonomy" id="2661613"/>
    <lineage>
        <taxon>Bacteria</taxon>
        <taxon>Pseudomonadati</taxon>
        <taxon>Thermodesulfobacteriota</taxon>
        <taxon>Desulfovibrionia</taxon>
        <taxon>Desulfovibrionales</taxon>
        <taxon>Desulfovibrionaceae</taxon>
    </lineage>
</organism>
<dbReference type="PANTHER" id="PTHR33525:SF4">
    <property type="entry name" value="CYCLIC DI-GMP PHOSPHODIESTERASE CDGJ"/>
    <property type="match status" value="1"/>
</dbReference>
<dbReference type="EMBL" id="WODC01000004">
    <property type="protein sequence ID" value="MUM77652.1"/>
    <property type="molecule type" value="Genomic_DNA"/>
</dbReference>
<dbReference type="InterPro" id="IPR013976">
    <property type="entry name" value="HDOD"/>
</dbReference>
<sequence>MIDEGYAYESMFVARQPVFRADESVWGYELLFRSGQENLAVVQDDAMATSAVIADGMSMAMEGVADSARFLINFPEQMLIDGAGFALPPERCVVEVLEHVTPSREALAAVRRLKEAGYSIAVDDYFGQPQLRPFLELADILKIDILALDSDPARIRGALEGVAGGGFSLLAEKVEDDVTFRTLAGMGFSLFQGFFFSRPQVLSGRKLSALETTRLQLLAELSGMDFEPRRLGQILESDPNLSYRLFRYINSVGFGLREKVTSLKRAIDMMGMVQARQWLGAVVLADMNPSPRAGELAVMAVQRAKFLEALCSEAGQEMCRPDALFLAGLFSLLDAMLGVRMGDILTGLPLDEEIVMGLSGQGEIHDLLSLAHSYERGHWADTTRRVNRLGLTVSQVDRLYARSRYWAQKVVGGG</sequence>
<dbReference type="InterPro" id="IPR001633">
    <property type="entry name" value="EAL_dom"/>
</dbReference>
<dbReference type="SUPFAM" id="SSF141868">
    <property type="entry name" value="EAL domain-like"/>
    <property type="match status" value="1"/>
</dbReference>
<keyword evidence="4" id="KW-1185">Reference proteome</keyword>
<evidence type="ECO:0000313" key="4">
    <source>
        <dbReference type="Proteomes" id="UP000461162"/>
    </source>
</evidence>
<reference evidence="3 4" key="1">
    <citation type="submission" date="2019-11" db="EMBL/GenBank/DDBJ databases">
        <title>Pseudodesulfovibrio alkaliphilus, sp. nov., an alkaliphilic sulfate-reducing bacteria from mud volcano of Taman peninsula, Russia.</title>
        <authorList>
            <person name="Frolova A."/>
            <person name="Merkel A.Y."/>
            <person name="Slobodkin A.I."/>
        </authorList>
    </citation>
    <scope>NUCLEOTIDE SEQUENCE [LARGE SCALE GENOMIC DNA]</scope>
    <source>
        <strain evidence="3 4">F-1</strain>
    </source>
</reference>
<dbReference type="SUPFAM" id="SSF109604">
    <property type="entry name" value="HD-domain/PDEase-like"/>
    <property type="match status" value="1"/>
</dbReference>
<dbReference type="Pfam" id="PF08668">
    <property type="entry name" value="HDOD"/>
    <property type="match status" value="1"/>
</dbReference>
<dbReference type="PANTHER" id="PTHR33525">
    <property type="match status" value="1"/>
</dbReference>
<dbReference type="Pfam" id="PF00563">
    <property type="entry name" value="EAL"/>
    <property type="match status" value="1"/>
</dbReference>
<dbReference type="RefSeq" id="WP_155933984.1">
    <property type="nucleotide sequence ID" value="NZ_WODC01000004.1"/>
</dbReference>
<dbReference type="Gene3D" id="1.10.3210.10">
    <property type="entry name" value="Hypothetical protein af1432"/>
    <property type="match status" value="1"/>
</dbReference>
<name>A0A7K1KP30_9BACT</name>
<feature type="domain" description="HDOD" evidence="2">
    <location>
        <begin position="207"/>
        <end position="395"/>
    </location>
</feature>
<dbReference type="Proteomes" id="UP000461162">
    <property type="component" value="Unassembled WGS sequence"/>
</dbReference>
<evidence type="ECO:0000259" key="1">
    <source>
        <dbReference type="PROSITE" id="PS50883"/>
    </source>
</evidence>
<dbReference type="Gene3D" id="3.20.20.450">
    <property type="entry name" value="EAL domain"/>
    <property type="match status" value="1"/>
</dbReference>
<evidence type="ECO:0000313" key="3">
    <source>
        <dbReference type="EMBL" id="MUM77652.1"/>
    </source>
</evidence>
<accession>A0A7K1KP30</accession>
<dbReference type="PROSITE" id="PS50883">
    <property type="entry name" value="EAL"/>
    <property type="match status" value="1"/>
</dbReference>
<protein>
    <submittedName>
        <fullName evidence="3">HDOD domain-containing protein</fullName>
    </submittedName>
</protein>
<dbReference type="InterPro" id="IPR014408">
    <property type="entry name" value="dGMP_Pdiesterase_EAL/HD-GYP"/>
</dbReference>
<dbReference type="PIRSF" id="PIRSF003180">
    <property type="entry name" value="DiGMPpdiest_YuxH"/>
    <property type="match status" value="1"/>
</dbReference>
<evidence type="ECO:0000259" key="2">
    <source>
        <dbReference type="PROSITE" id="PS51833"/>
    </source>
</evidence>
<gene>
    <name evidence="3" type="ORF">GKC30_08405</name>
</gene>
<proteinExistence type="predicted"/>
<dbReference type="SMART" id="SM00052">
    <property type="entry name" value="EAL"/>
    <property type="match status" value="1"/>
</dbReference>
<dbReference type="InterPro" id="IPR052340">
    <property type="entry name" value="RNase_Y/CdgJ"/>
</dbReference>
<dbReference type="PROSITE" id="PS51833">
    <property type="entry name" value="HDOD"/>
    <property type="match status" value="1"/>
</dbReference>
<dbReference type="InterPro" id="IPR035919">
    <property type="entry name" value="EAL_sf"/>
</dbReference>
<dbReference type="AlphaFoldDB" id="A0A7K1KP30"/>